<keyword evidence="3" id="KW-0238">DNA-binding</keyword>
<dbReference type="InterPro" id="IPR000836">
    <property type="entry name" value="PRTase_dom"/>
</dbReference>
<proteinExistence type="inferred from homology"/>
<comment type="similarity">
    <text evidence="5">Belongs to the purine/pyrimidine phosphoribosyltransferase family. PurR subfamily.</text>
</comment>
<dbReference type="GO" id="GO:0045982">
    <property type="term" value="P:negative regulation of purine nucleobase metabolic process"/>
    <property type="evidence" value="ECO:0007669"/>
    <property type="project" value="InterPro"/>
</dbReference>
<keyword evidence="9" id="KW-1185">Reference proteome</keyword>
<dbReference type="SUPFAM" id="SSF46785">
    <property type="entry name" value="Winged helix' DNA-binding domain"/>
    <property type="match status" value="1"/>
</dbReference>
<evidence type="ECO:0000313" key="9">
    <source>
        <dbReference type="Proteomes" id="UP000184088"/>
    </source>
</evidence>
<dbReference type="PANTHER" id="PTHR43864:SF2">
    <property type="entry name" value="PUR OPERON REPRESSOR"/>
    <property type="match status" value="1"/>
</dbReference>
<feature type="domain" description="Bacterial purine repressor N-terminal" evidence="7">
    <location>
        <begin position="2"/>
        <end position="71"/>
    </location>
</feature>
<protein>
    <submittedName>
        <fullName evidence="8">Purine operon repressor, PurR</fullName>
    </submittedName>
</protein>
<evidence type="ECO:0000256" key="3">
    <source>
        <dbReference type="ARBA" id="ARBA00023125"/>
    </source>
</evidence>
<dbReference type="CDD" id="cd06223">
    <property type="entry name" value="PRTases_typeI"/>
    <property type="match status" value="1"/>
</dbReference>
<dbReference type="Gene3D" id="1.10.10.10">
    <property type="entry name" value="Winged helix-like DNA-binding domain superfamily/Winged helix DNA-binding domain"/>
    <property type="match status" value="1"/>
</dbReference>
<gene>
    <name evidence="8" type="ORF">SAMN02746089_01721</name>
</gene>
<feature type="domain" description="Phosphoribosyltransferase" evidence="6">
    <location>
        <begin position="109"/>
        <end position="251"/>
    </location>
</feature>
<dbReference type="GO" id="GO:0045892">
    <property type="term" value="P:negative regulation of DNA-templated transcription"/>
    <property type="evidence" value="ECO:0007669"/>
    <property type="project" value="InterPro"/>
</dbReference>
<organism evidence="8 9">
    <name type="scientific">Caldanaerobius fijiensis DSM 17918</name>
    <dbReference type="NCBI Taxonomy" id="1121256"/>
    <lineage>
        <taxon>Bacteria</taxon>
        <taxon>Bacillati</taxon>
        <taxon>Bacillota</taxon>
        <taxon>Clostridia</taxon>
        <taxon>Thermoanaerobacterales</taxon>
        <taxon>Thermoanaerobacteraceae</taxon>
        <taxon>Caldanaerobius</taxon>
    </lineage>
</organism>
<dbReference type="InterPro" id="IPR015265">
    <property type="entry name" value="PuR_N"/>
</dbReference>
<dbReference type="GO" id="GO:0003677">
    <property type="term" value="F:DNA binding"/>
    <property type="evidence" value="ECO:0007669"/>
    <property type="project" value="UniProtKB-KW"/>
</dbReference>
<dbReference type="InterPro" id="IPR050118">
    <property type="entry name" value="Pur/Pyrimidine_PRTase"/>
</dbReference>
<dbReference type="EMBL" id="FQVH01000018">
    <property type="protein sequence ID" value="SHF33418.1"/>
    <property type="molecule type" value="Genomic_DNA"/>
</dbReference>
<dbReference type="SUPFAM" id="SSF53271">
    <property type="entry name" value="PRTase-like"/>
    <property type="match status" value="1"/>
</dbReference>
<keyword evidence="4" id="KW-0804">Transcription</keyword>
<evidence type="ECO:0000256" key="4">
    <source>
        <dbReference type="ARBA" id="ARBA00023163"/>
    </source>
</evidence>
<evidence type="ECO:0000259" key="7">
    <source>
        <dbReference type="Pfam" id="PF09182"/>
    </source>
</evidence>
<evidence type="ECO:0000313" key="8">
    <source>
        <dbReference type="EMBL" id="SHF33418.1"/>
    </source>
</evidence>
<dbReference type="Gene3D" id="3.40.50.2020">
    <property type="match status" value="1"/>
</dbReference>
<dbReference type="RefSeq" id="WP_073344046.1">
    <property type="nucleotide sequence ID" value="NZ_FQVH01000018.1"/>
</dbReference>
<evidence type="ECO:0000256" key="5">
    <source>
        <dbReference type="ARBA" id="ARBA00049656"/>
    </source>
</evidence>
<dbReference type="Pfam" id="PF00156">
    <property type="entry name" value="Pribosyltran"/>
    <property type="match status" value="1"/>
</dbReference>
<dbReference type="InterPro" id="IPR036390">
    <property type="entry name" value="WH_DNA-bd_sf"/>
</dbReference>
<dbReference type="InterPro" id="IPR010078">
    <property type="entry name" value="PurR_Bsub"/>
</dbReference>
<dbReference type="Proteomes" id="UP000184088">
    <property type="component" value="Unassembled WGS sequence"/>
</dbReference>
<dbReference type="InterPro" id="IPR036388">
    <property type="entry name" value="WH-like_DNA-bd_sf"/>
</dbReference>
<comment type="subunit">
    <text evidence="1">Homodimer.</text>
</comment>
<evidence type="ECO:0000256" key="1">
    <source>
        <dbReference type="ARBA" id="ARBA00011738"/>
    </source>
</evidence>
<dbReference type="NCBIfam" id="TIGR01743">
    <property type="entry name" value="purR_Bsub"/>
    <property type="match status" value="1"/>
</dbReference>
<dbReference type="STRING" id="1121256.SAMN02746089_01721"/>
<evidence type="ECO:0000256" key="2">
    <source>
        <dbReference type="ARBA" id="ARBA00023015"/>
    </source>
</evidence>
<dbReference type="PANTHER" id="PTHR43864">
    <property type="entry name" value="HYPOXANTHINE/GUANINE PHOSPHORIBOSYLTRANSFERASE"/>
    <property type="match status" value="1"/>
</dbReference>
<dbReference type="AlphaFoldDB" id="A0A1M5AT24"/>
<name>A0A1M5AT24_9THEO</name>
<keyword evidence="2" id="KW-0805">Transcription regulation</keyword>
<accession>A0A1M5AT24</accession>
<sequence length="280" mass="31437">MKRAERIAAITKILCESPGKIHTINEFSEMLDSARSSISEDIDRIQDAFEKLHMGKIKTIPGAAGGIQYIPYIDIKYYEGFVEQLCKIFSQKERIISGNFIYTTDVIYNPQLVDKVAQILAYSFLNVQADYVVTIETKGIPIAFAVARLLKLPLAVIRQENKVTEGPVVSINYVSGSTRNIRTMYLSKRSIKANSNVIIIDDFMKAGGTAKGIVDMMKEFDSRVVGIGVFIATKYPTEKLVSDYVSVLQLNAVDERKGIIDIQSGDWVKNFKKIEDFQLK</sequence>
<dbReference type="InterPro" id="IPR029057">
    <property type="entry name" value="PRTase-like"/>
</dbReference>
<reference evidence="8 9" key="1">
    <citation type="submission" date="2016-11" db="EMBL/GenBank/DDBJ databases">
        <authorList>
            <person name="Jaros S."/>
            <person name="Januszkiewicz K."/>
            <person name="Wedrychowicz H."/>
        </authorList>
    </citation>
    <scope>NUCLEOTIDE SEQUENCE [LARGE SCALE GENOMIC DNA]</scope>
    <source>
        <strain evidence="8 9">DSM 17918</strain>
    </source>
</reference>
<evidence type="ECO:0000259" key="6">
    <source>
        <dbReference type="Pfam" id="PF00156"/>
    </source>
</evidence>
<dbReference type="Pfam" id="PF09182">
    <property type="entry name" value="PuR_N"/>
    <property type="match status" value="1"/>
</dbReference>